<name>E4UTD8_ARTGP</name>
<proteinExistence type="predicted"/>
<keyword evidence="1" id="KW-0732">Signal</keyword>
<organism evidence="3">
    <name type="scientific">Arthroderma gypseum (strain ATCC MYA-4604 / CBS 118893)</name>
    <name type="common">Microsporum gypseum</name>
    <dbReference type="NCBI Taxonomy" id="535722"/>
    <lineage>
        <taxon>Eukaryota</taxon>
        <taxon>Fungi</taxon>
        <taxon>Dikarya</taxon>
        <taxon>Ascomycota</taxon>
        <taxon>Pezizomycotina</taxon>
        <taxon>Eurotiomycetes</taxon>
        <taxon>Eurotiomycetidae</taxon>
        <taxon>Onygenales</taxon>
        <taxon>Arthrodermataceae</taxon>
        <taxon>Nannizzia</taxon>
    </lineage>
</organism>
<feature type="chain" id="PRO_5003188001" evidence="1">
    <location>
        <begin position="22"/>
        <end position="54"/>
    </location>
</feature>
<dbReference type="HOGENOM" id="CLU_3049890_0_0_1"/>
<sequence length="54" mass="6066">MAMCWAGGALALFCCLLLAAGAGTRWTKAIIERRWYDVRNMHERKTVKIKTVGP</sequence>
<gene>
    <name evidence="2" type="ORF">MGYG_03704</name>
</gene>
<dbReference type="AlphaFoldDB" id="E4UTD8"/>
<dbReference type="VEuPathDB" id="FungiDB:MGYG_03704"/>
<evidence type="ECO:0000256" key="1">
    <source>
        <dbReference type="SAM" id="SignalP"/>
    </source>
</evidence>
<dbReference type="InParanoid" id="E4UTD8"/>
<dbReference type="EMBL" id="DS989824">
    <property type="protein sequence ID" value="EFR00699.1"/>
    <property type="molecule type" value="Genomic_DNA"/>
</dbReference>
<dbReference type="GeneID" id="10028810"/>
<dbReference type="Proteomes" id="UP000002669">
    <property type="component" value="Unassembled WGS sequence"/>
</dbReference>
<evidence type="ECO:0000313" key="3">
    <source>
        <dbReference type="Proteomes" id="UP000002669"/>
    </source>
</evidence>
<reference evidence="3" key="1">
    <citation type="journal article" date="2012" name="MBio">
        <title>Comparative genome analysis of Trichophyton rubrum and related dermatophytes reveals candidate genes involved in infection.</title>
        <authorList>
            <person name="Martinez D.A."/>
            <person name="Oliver B.G."/>
            <person name="Graeser Y."/>
            <person name="Goldberg J.M."/>
            <person name="Li W."/>
            <person name="Martinez-Rossi N.M."/>
            <person name="Monod M."/>
            <person name="Shelest E."/>
            <person name="Barton R.C."/>
            <person name="Birch E."/>
            <person name="Brakhage A.A."/>
            <person name="Chen Z."/>
            <person name="Gurr S.J."/>
            <person name="Heiman D."/>
            <person name="Heitman J."/>
            <person name="Kosti I."/>
            <person name="Rossi A."/>
            <person name="Saif S."/>
            <person name="Samalova M."/>
            <person name="Saunders C.W."/>
            <person name="Shea T."/>
            <person name="Summerbell R.C."/>
            <person name="Xu J."/>
            <person name="Young S."/>
            <person name="Zeng Q."/>
            <person name="Birren B.W."/>
            <person name="Cuomo C.A."/>
            <person name="White T.C."/>
        </authorList>
    </citation>
    <scope>NUCLEOTIDE SEQUENCE [LARGE SCALE GENOMIC DNA]</scope>
    <source>
        <strain evidence="3">ATCC MYA-4604 / CBS 118893</strain>
    </source>
</reference>
<evidence type="ECO:0000313" key="2">
    <source>
        <dbReference type="EMBL" id="EFR00699.1"/>
    </source>
</evidence>
<keyword evidence="3" id="KW-1185">Reference proteome</keyword>
<protein>
    <submittedName>
        <fullName evidence="2">Uncharacterized protein</fullName>
    </submittedName>
</protein>
<accession>E4UTD8</accession>
<feature type="signal peptide" evidence="1">
    <location>
        <begin position="1"/>
        <end position="21"/>
    </location>
</feature>
<dbReference type="RefSeq" id="XP_003173529.1">
    <property type="nucleotide sequence ID" value="XM_003173481.1"/>
</dbReference>